<dbReference type="RefSeq" id="XP_030383137.1">
    <property type="nucleotide sequence ID" value="XM_030527277.1"/>
</dbReference>
<name>A0A6J2U7I9_DROLE</name>
<proteinExistence type="predicted"/>
<protein>
    <submittedName>
        <fullName evidence="3 4">Uncharacterized protein LOC115630638</fullName>
    </submittedName>
</protein>
<organism evidence="2 4">
    <name type="scientific">Drosophila lebanonensis</name>
    <name type="common">Fruit fly</name>
    <name type="synonym">Scaptodrosophila lebanonensis</name>
    <dbReference type="NCBI Taxonomy" id="7225"/>
    <lineage>
        <taxon>Eukaryota</taxon>
        <taxon>Metazoa</taxon>
        <taxon>Ecdysozoa</taxon>
        <taxon>Arthropoda</taxon>
        <taxon>Hexapoda</taxon>
        <taxon>Insecta</taxon>
        <taxon>Pterygota</taxon>
        <taxon>Neoptera</taxon>
        <taxon>Endopterygota</taxon>
        <taxon>Diptera</taxon>
        <taxon>Brachycera</taxon>
        <taxon>Muscomorpha</taxon>
        <taxon>Ephydroidea</taxon>
        <taxon>Drosophilidae</taxon>
        <taxon>Scaptodrosophila</taxon>
    </lineage>
</organism>
<feature type="region of interest" description="Disordered" evidence="1">
    <location>
        <begin position="218"/>
        <end position="256"/>
    </location>
</feature>
<gene>
    <name evidence="3 4" type="primary">LOC115630638</name>
</gene>
<feature type="compositionally biased region" description="Basic residues" evidence="1">
    <location>
        <begin position="240"/>
        <end position="249"/>
    </location>
</feature>
<evidence type="ECO:0000313" key="2">
    <source>
        <dbReference type="Proteomes" id="UP000504634"/>
    </source>
</evidence>
<accession>A0A6J2U7I9</accession>
<evidence type="ECO:0000313" key="4">
    <source>
        <dbReference type="RefSeq" id="XP_030383137.1"/>
    </source>
</evidence>
<dbReference type="GeneID" id="115630638"/>
<sequence>MQAADIIIDTLLSFNRPVHEQELICEVARRGGLKYEDMFKSATSLREGFHELCNFGYLQETDPGWYTIRPLDMKSQPLRVKKSEFDYRRMCEAYLKGSACNPQVGITSLVAKGPNNLTSNQFYEWHPETPFLGSSLTNNHVSSTSPRTIIRKHIKSNKTVARRNASTAVRLIKYNKTKRIAYQPQPLAGTRRPYKPRTKTSSKIAIRQLRGNIKAPTQLRRGKRIPQSVGSIEKILPQRQQRRKAKLNKKQNGTDN</sequence>
<keyword evidence="2" id="KW-1185">Reference proteome</keyword>
<dbReference type="Proteomes" id="UP000504634">
    <property type="component" value="Unplaced"/>
</dbReference>
<dbReference type="AlphaFoldDB" id="A0A6J2U7I9"/>
<reference evidence="3 4" key="1">
    <citation type="submission" date="2025-04" db="UniProtKB">
        <authorList>
            <consortium name="RefSeq"/>
        </authorList>
    </citation>
    <scope>IDENTIFICATION</scope>
    <source>
        <strain evidence="3 4">11010-0011.00</strain>
        <tissue evidence="3 4">Whole body</tissue>
    </source>
</reference>
<evidence type="ECO:0000313" key="3">
    <source>
        <dbReference type="RefSeq" id="XP_030383136.1"/>
    </source>
</evidence>
<evidence type="ECO:0000256" key="1">
    <source>
        <dbReference type="SAM" id="MobiDB-lite"/>
    </source>
</evidence>
<dbReference type="RefSeq" id="XP_030383136.1">
    <property type="nucleotide sequence ID" value="XM_030527276.1"/>
</dbReference>